<accession>A0ABS5J3R4</accession>
<organism evidence="1 2">
    <name type="scientific">Chitinophaga hostae</name>
    <dbReference type="NCBI Taxonomy" id="2831022"/>
    <lineage>
        <taxon>Bacteria</taxon>
        <taxon>Pseudomonadati</taxon>
        <taxon>Bacteroidota</taxon>
        <taxon>Chitinophagia</taxon>
        <taxon>Chitinophagales</taxon>
        <taxon>Chitinophagaceae</taxon>
        <taxon>Chitinophaga</taxon>
    </lineage>
</organism>
<keyword evidence="2" id="KW-1185">Reference proteome</keyword>
<dbReference type="EMBL" id="JAGTXB010000011">
    <property type="protein sequence ID" value="MBS0029872.1"/>
    <property type="molecule type" value="Genomic_DNA"/>
</dbReference>
<comment type="caution">
    <text evidence="1">The sequence shown here is derived from an EMBL/GenBank/DDBJ whole genome shotgun (WGS) entry which is preliminary data.</text>
</comment>
<evidence type="ECO:0000313" key="2">
    <source>
        <dbReference type="Proteomes" id="UP000676386"/>
    </source>
</evidence>
<dbReference type="RefSeq" id="WP_211974971.1">
    <property type="nucleotide sequence ID" value="NZ_CBFHAM010000023.1"/>
</dbReference>
<dbReference type="Proteomes" id="UP000676386">
    <property type="component" value="Unassembled WGS sequence"/>
</dbReference>
<gene>
    <name evidence="1" type="ORF">KE626_21290</name>
</gene>
<reference evidence="1 2" key="1">
    <citation type="submission" date="2021-04" db="EMBL/GenBank/DDBJ databases">
        <title>Chitinophaga sp. nov., isolated from the rhizosphere soil.</title>
        <authorList>
            <person name="He S."/>
        </authorList>
    </citation>
    <scope>NUCLEOTIDE SEQUENCE [LARGE SCALE GENOMIC DNA]</scope>
    <source>
        <strain evidence="1 2">2R12</strain>
    </source>
</reference>
<protein>
    <submittedName>
        <fullName evidence="1">Uncharacterized protein</fullName>
    </submittedName>
</protein>
<name>A0ABS5J3R4_9BACT</name>
<proteinExistence type="predicted"/>
<sequence>MEQEELIAYEALCNLHATTIKTNPGGSVYCPDIARLTAKLLIEDRNYLYRFLRLHGEKKDILNLALLAEITRAEGYFYYHDHYDNAASCGDIVALFLTEAIELLNNGDVLNNLLIMWYISTVYDIIFHQVWLEEYPPLCASLYFQLSNRMLDPEWIPLYNITRHYYHSLYFIDMAHHWFGKRPEEFMILSNKLISGIKDGLRNKHDYASWFDTYAELTGLPNSDI</sequence>
<evidence type="ECO:0000313" key="1">
    <source>
        <dbReference type="EMBL" id="MBS0029872.1"/>
    </source>
</evidence>